<gene>
    <name evidence="3" type="ORF">sm9_1459</name>
</gene>
<keyword evidence="4" id="KW-1185">Reference proteome</keyword>
<proteinExistence type="predicted"/>
<dbReference type="Gene3D" id="1.10.10.10">
    <property type="entry name" value="Winged helix-like DNA-binding domain superfamily/Winged helix DNA-binding domain"/>
    <property type="match status" value="1"/>
</dbReference>
<evidence type="ECO:0000313" key="4">
    <source>
        <dbReference type="Proteomes" id="UP000067738"/>
    </source>
</evidence>
<dbReference type="SUPFAM" id="SSF52540">
    <property type="entry name" value="P-loop containing nucleoside triphosphate hydrolases"/>
    <property type="match status" value="1"/>
</dbReference>
<dbReference type="PANTHER" id="PTHR33295">
    <property type="entry name" value="ATPASE"/>
    <property type="match status" value="1"/>
</dbReference>
<accession>A0A0U3EA84</accession>
<dbReference type="InterPro" id="IPR036390">
    <property type="entry name" value="WH_DNA-bd_sf"/>
</dbReference>
<dbReference type="InterPro" id="IPR027417">
    <property type="entry name" value="P-loop_NTPase"/>
</dbReference>
<dbReference type="PATRIC" id="fig|230361.4.peg.1505"/>
<evidence type="ECO:0000259" key="2">
    <source>
        <dbReference type="Pfam" id="PF13635"/>
    </source>
</evidence>
<sequence length="400" mass="47683">MIIQRKDYIDKINPFVNKHIIKVLIGTRRSGKSTILKQIIDSLIKQGIPKENIVWMNFELSDYFEIDNIKKLEEFISHKTENIDGKIYLFFDEIQVVPQWEKLINSYFAKENYDIYITGSNSKLLSGEFATYLSGRYVELNIYPFSFREYLDYYEITSDFKSHFYRYLEDGGMPSTFDYNGEDKRLILIDLYNSIVLKDIIQRNNVKNVDLLDRIIRFVMYNISQPFSANKIHKRLKQDMVSLSVNTIYNYLKYFENACLIYQLKREDLQGKRILKYDEKYYLCDLGFRQAIIGNNQRDITRVIENIVYLELLRRGYEITMGKVDNLEVDFVCKKQNKLIYIQVSYLLASEETIEREFKPLKKISDNYPKYVITMDDVDMSHEGIIHLNLIDFLMDNEMI</sequence>
<protein>
    <submittedName>
        <fullName evidence="3">ATPase</fullName>
    </submittedName>
</protein>
<dbReference type="PANTHER" id="PTHR33295:SF20">
    <property type="entry name" value="ATPASE"/>
    <property type="match status" value="1"/>
</dbReference>
<dbReference type="AlphaFoldDB" id="A0A0U3EA84"/>
<dbReference type="EMBL" id="CP011266">
    <property type="protein sequence ID" value="ALT69240.1"/>
    <property type="molecule type" value="Genomic_DNA"/>
</dbReference>
<dbReference type="Pfam" id="PF13635">
    <property type="entry name" value="DUF4143"/>
    <property type="match status" value="1"/>
</dbReference>
<feature type="domain" description="DUF4143" evidence="2">
    <location>
        <begin position="198"/>
        <end position="345"/>
    </location>
</feature>
<dbReference type="Pfam" id="PF13173">
    <property type="entry name" value="AAA_14"/>
    <property type="match status" value="1"/>
</dbReference>
<dbReference type="Gene3D" id="3.40.50.300">
    <property type="entry name" value="P-loop containing nucleotide triphosphate hydrolases"/>
    <property type="match status" value="1"/>
</dbReference>
<name>A0A0U3EA84_9EURY</name>
<dbReference type="Proteomes" id="UP000067738">
    <property type="component" value="Chromosome"/>
</dbReference>
<reference evidence="3 4" key="1">
    <citation type="submission" date="2015-04" db="EMBL/GenBank/DDBJ databases">
        <title>The complete genome sequence of the rumen methanogen Methanobrevibacter millerae SM9.</title>
        <authorList>
            <person name="Leahy S.C."/>
            <person name="Kelly W.J."/>
            <person name="Pacheco D.M."/>
            <person name="Li D."/>
            <person name="Altermann E."/>
            <person name="Attwood G.T."/>
        </authorList>
    </citation>
    <scope>NUCLEOTIDE SEQUENCE [LARGE SCALE GENOMIC DNA]</scope>
    <source>
        <strain evidence="3 4">SM9</strain>
    </source>
</reference>
<organism evidence="3 4">
    <name type="scientific">Methanobrevibacter millerae</name>
    <dbReference type="NCBI Taxonomy" id="230361"/>
    <lineage>
        <taxon>Archaea</taxon>
        <taxon>Methanobacteriati</taxon>
        <taxon>Methanobacteriota</taxon>
        <taxon>Methanomada group</taxon>
        <taxon>Methanobacteria</taxon>
        <taxon>Methanobacteriales</taxon>
        <taxon>Methanobacteriaceae</taxon>
        <taxon>Methanobrevibacter</taxon>
    </lineage>
</organism>
<dbReference type="KEGG" id="mmil:sm9_1459"/>
<dbReference type="SUPFAM" id="SSF46785">
    <property type="entry name" value="Winged helix' DNA-binding domain"/>
    <property type="match status" value="1"/>
</dbReference>
<dbReference type="InterPro" id="IPR041682">
    <property type="entry name" value="AAA_14"/>
</dbReference>
<evidence type="ECO:0000313" key="3">
    <source>
        <dbReference type="EMBL" id="ALT69240.1"/>
    </source>
</evidence>
<evidence type="ECO:0000259" key="1">
    <source>
        <dbReference type="Pfam" id="PF13173"/>
    </source>
</evidence>
<feature type="domain" description="AAA" evidence="1">
    <location>
        <begin position="21"/>
        <end position="151"/>
    </location>
</feature>
<dbReference type="InterPro" id="IPR036388">
    <property type="entry name" value="WH-like_DNA-bd_sf"/>
</dbReference>
<dbReference type="InterPro" id="IPR025420">
    <property type="entry name" value="DUF4143"/>
</dbReference>